<name>A0ABS7PGL9_9SPHN</name>
<dbReference type="PANTHER" id="PTHR13767">
    <property type="entry name" value="TRNA-PSEUDOURIDINE SYNTHASE"/>
    <property type="match status" value="1"/>
</dbReference>
<evidence type="ECO:0000256" key="3">
    <source>
        <dbReference type="ARBA" id="ARBA00022694"/>
    </source>
</evidence>
<protein>
    <recommendedName>
        <fullName evidence="5">tRNA pseudouridine synthase B</fullName>
        <ecNumber evidence="5">5.4.99.25</ecNumber>
    </recommendedName>
    <alternativeName>
        <fullName evidence="5">tRNA pseudouridine(55) synthase</fullName>
        <shortName evidence="5">Psi55 synthase</shortName>
    </alternativeName>
    <alternativeName>
        <fullName evidence="5">tRNA pseudouridylate synthase</fullName>
    </alternativeName>
    <alternativeName>
        <fullName evidence="5">tRNA-uridine isomerase</fullName>
    </alternativeName>
</protein>
<dbReference type="InterPro" id="IPR014780">
    <property type="entry name" value="tRNA_psdUridine_synth_TruB"/>
</dbReference>
<evidence type="ECO:0000256" key="5">
    <source>
        <dbReference type="HAMAP-Rule" id="MF_01080"/>
    </source>
</evidence>
<dbReference type="GO" id="GO:0160148">
    <property type="term" value="F:tRNA pseudouridine(55) synthase activity"/>
    <property type="evidence" value="ECO:0007669"/>
    <property type="project" value="UniProtKB-EC"/>
</dbReference>
<dbReference type="NCBIfam" id="TIGR00431">
    <property type="entry name" value="TruB"/>
    <property type="match status" value="1"/>
</dbReference>
<dbReference type="EC" id="5.4.99.25" evidence="5"/>
<evidence type="ECO:0000256" key="6">
    <source>
        <dbReference type="SAM" id="MobiDB-lite"/>
    </source>
</evidence>
<dbReference type="PANTHER" id="PTHR13767:SF2">
    <property type="entry name" value="PSEUDOURIDYLATE SYNTHASE TRUB1"/>
    <property type="match status" value="1"/>
</dbReference>
<evidence type="ECO:0000256" key="2">
    <source>
        <dbReference type="ARBA" id="ARBA00005642"/>
    </source>
</evidence>
<evidence type="ECO:0000259" key="7">
    <source>
        <dbReference type="Pfam" id="PF01509"/>
    </source>
</evidence>
<dbReference type="InterPro" id="IPR002501">
    <property type="entry name" value="PsdUridine_synth_N"/>
</dbReference>
<comment type="function">
    <text evidence="5">Responsible for synthesis of pseudouridine from uracil-55 in the psi GC loop of transfer RNAs.</text>
</comment>
<feature type="compositionally biased region" description="Polar residues" evidence="6">
    <location>
        <begin position="182"/>
        <end position="192"/>
    </location>
</feature>
<comment type="similarity">
    <text evidence="2 5">Belongs to the pseudouridine synthase TruB family. Type 1 subfamily.</text>
</comment>
<dbReference type="RefSeq" id="WP_222825773.1">
    <property type="nucleotide sequence ID" value="NZ_JAHWXP010000004.1"/>
</dbReference>
<feature type="domain" description="Pseudouridine synthase II N-terminal" evidence="7">
    <location>
        <begin position="35"/>
        <end position="158"/>
    </location>
</feature>
<evidence type="ECO:0000256" key="1">
    <source>
        <dbReference type="ARBA" id="ARBA00000385"/>
    </source>
</evidence>
<dbReference type="EMBL" id="JAHWXP010000004">
    <property type="protein sequence ID" value="MBY8338106.1"/>
    <property type="molecule type" value="Genomic_DNA"/>
</dbReference>
<gene>
    <name evidence="5 9" type="primary">truB</name>
    <name evidence="9" type="ORF">KYN89_13735</name>
</gene>
<dbReference type="SUPFAM" id="SSF55120">
    <property type="entry name" value="Pseudouridine synthase"/>
    <property type="match status" value="1"/>
</dbReference>
<feature type="active site" description="Nucleophile" evidence="5">
    <location>
        <position position="45"/>
    </location>
</feature>
<evidence type="ECO:0000259" key="8">
    <source>
        <dbReference type="Pfam" id="PF16198"/>
    </source>
</evidence>
<accession>A0ABS7PGL9</accession>
<dbReference type="Proteomes" id="UP000759298">
    <property type="component" value="Unassembled WGS sequence"/>
</dbReference>
<feature type="region of interest" description="Disordered" evidence="6">
    <location>
        <begin position="161"/>
        <end position="209"/>
    </location>
</feature>
<dbReference type="HAMAP" id="MF_01080">
    <property type="entry name" value="TruB_bact"/>
    <property type="match status" value="1"/>
</dbReference>
<evidence type="ECO:0000256" key="4">
    <source>
        <dbReference type="ARBA" id="ARBA00023235"/>
    </source>
</evidence>
<feature type="domain" description="tRNA pseudouridylate synthase B C-terminal" evidence="8">
    <location>
        <begin position="251"/>
        <end position="309"/>
    </location>
</feature>
<reference evidence="9 10" key="1">
    <citation type="submission" date="2021-07" db="EMBL/GenBank/DDBJ databases">
        <title>Alteriqipengyuania abyssalis NZ-12B nov, sp.nov isolated from deep sea sponge in pacific ocean.</title>
        <authorList>
            <person name="Tareen S."/>
            <person name="Wink J."/>
        </authorList>
    </citation>
    <scope>NUCLEOTIDE SEQUENCE [LARGE SCALE GENOMIC DNA]</scope>
    <source>
        <strain evidence="9 10">NZ-12B</strain>
    </source>
</reference>
<evidence type="ECO:0000313" key="9">
    <source>
        <dbReference type="EMBL" id="MBY8338106.1"/>
    </source>
</evidence>
<sequence length="373" mass="39543">MPPSGWIVLDKPRGMGSTQGVSAVKRTLREGGYAKTKIGHGGTLDPLAEGVLPIALGEATKLAGRMLDATKTYIFTIQFGEETDTLDTEGEVVARSNRFPPLAAVAGVLDRFTGPIEQVPPAFSALKVDGKRAYDLARAGEDVELKARKVTIHALRLSSPLTGEDGEAWSQNDLAQPGEGDSATSPSLTPASEQAHEPWYPLPQGERSDGALESTFQTTTGRPDPFDPSAPLEVAESVTLEATVSKGTYIRSLARDIALALGTRGHVTYLRRTRAGPFAEEQAISLDKLNEIGNGAQLQDLLLPIEAGLDDIPALSLDPEQAQAARQGRVLSGLPHADGLYFAKSGSVPVALVEIEGGTMKIVRGFNFPDVAE</sequence>
<organism evidence="9 10">
    <name type="scientific">Alteriqipengyuania abyssalis</name>
    <dbReference type="NCBI Taxonomy" id="2860200"/>
    <lineage>
        <taxon>Bacteria</taxon>
        <taxon>Pseudomonadati</taxon>
        <taxon>Pseudomonadota</taxon>
        <taxon>Alphaproteobacteria</taxon>
        <taxon>Sphingomonadales</taxon>
        <taxon>Erythrobacteraceae</taxon>
        <taxon>Alteriqipengyuania</taxon>
    </lineage>
</organism>
<comment type="caution">
    <text evidence="9">The sequence shown here is derived from an EMBL/GenBank/DDBJ whole genome shotgun (WGS) entry which is preliminary data.</text>
</comment>
<keyword evidence="4 5" id="KW-0413">Isomerase</keyword>
<dbReference type="CDD" id="cd02573">
    <property type="entry name" value="PseudoU_synth_EcTruB"/>
    <property type="match status" value="1"/>
</dbReference>
<keyword evidence="10" id="KW-1185">Reference proteome</keyword>
<keyword evidence="3 5" id="KW-0819">tRNA processing</keyword>
<comment type="catalytic activity">
    <reaction evidence="1 5">
        <text>uridine(55) in tRNA = pseudouridine(55) in tRNA</text>
        <dbReference type="Rhea" id="RHEA:42532"/>
        <dbReference type="Rhea" id="RHEA-COMP:10101"/>
        <dbReference type="Rhea" id="RHEA-COMP:10102"/>
        <dbReference type="ChEBI" id="CHEBI:65314"/>
        <dbReference type="ChEBI" id="CHEBI:65315"/>
        <dbReference type="EC" id="5.4.99.25"/>
    </reaction>
</comment>
<dbReference type="InterPro" id="IPR020103">
    <property type="entry name" value="PsdUridine_synth_cat_dom_sf"/>
</dbReference>
<dbReference type="InterPro" id="IPR032819">
    <property type="entry name" value="TruB_C"/>
</dbReference>
<dbReference type="Gene3D" id="3.30.2350.10">
    <property type="entry name" value="Pseudouridine synthase"/>
    <property type="match status" value="1"/>
</dbReference>
<evidence type="ECO:0000313" key="10">
    <source>
        <dbReference type="Proteomes" id="UP000759298"/>
    </source>
</evidence>
<dbReference type="Pfam" id="PF01509">
    <property type="entry name" value="TruB_N"/>
    <property type="match status" value="1"/>
</dbReference>
<dbReference type="Pfam" id="PF16198">
    <property type="entry name" value="TruB_C_2"/>
    <property type="match status" value="1"/>
</dbReference>
<proteinExistence type="inferred from homology"/>